<evidence type="ECO:0008006" key="3">
    <source>
        <dbReference type="Google" id="ProtNLM"/>
    </source>
</evidence>
<evidence type="ECO:0000313" key="2">
    <source>
        <dbReference type="Proteomes" id="UP001597295"/>
    </source>
</evidence>
<dbReference type="Gene3D" id="3.60.10.10">
    <property type="entry name" value="Endonuclease/exonuclease/phosphatase"/>
    <property type="match status" value="1"/>
</dbReference>
<protein>
    <recommendedName>
        <fullName evidence="3">Endonuclease/exonuclease/phosphatase family protein</fullName>
    </recommendedName>
</protein>
<evidence type="ECO:0000313" key="1">
    <source>
        <dbReference type="EMBL" id="MFD2265246.1"/>
    </source>
</evidence>
<gene>
    <name evidence="1" type="ORF">ACFSM5_20250</name>
</gene>
<dbReference type="RefSeq" id="WP_379878418.1">
    <property type="nucleotide sequence ID" value="NZ_JBHUIP010000016.1"/>
</dbReference>
<sequence>MTNIMFWNIKQGSAANYLEHACLENDVDVLIIAEDSTENGNVESILNRSSDNQLYFEYKPVPSLIKFFFKGTSELNLVSDVSDRVSVRSVKTKFGNTILIAGVHIPSKLHNEDVDQYYFSRRIKSSIEQAEMDNNNNKSIIIGDLNMNPFEHGVTAHDGLHGVMDKDVALKISREYSGNESGFFYNPMWSRLGDESDGPPGTYYYNKSGAVNYYWNTFDQILIRPSLLPYYTKDGLKILTKIGTTNLLKNNNIIESRVSDHLPIMLTLDH</sequence>
<accession>A0ABW5DZ44</accession>
<name>A0ABW5DZ44_9PROT</name>
<organism evidence="1 2">
    <name type="scientific">Lacibacterium aquatile</name>
    <dbReference type="NCBI Taxonomy" id="1168082"/>
    <lineage>
        <taxon>Bacteria</taxon>
        <taxon>Pseudomonadati</taxon>
        <taxon>Pseudomonadota</taxon>
        <taxon>Alphaproteobacteria</taxon>
        <taxon>Rhodospirillales</taxon>
        <taxon>Rhodospirillaceae</taxon>
    </lineage>
</organism>
<dbReference type="Proteomes" id="UP001597295">
    <property type="component" value="Unassembled WGS sequence"/>
</dbReference>
<dbReference type="SUPFAM" id="SSF56219">
    <property type="entry name" value="DNase I-like"/>
    <property type="match status" value="1"/>
</dbReference>
<reference evidence="2" key="1">
    <citation type="journal article" date="2019" name="Int. J. Syst. Evol. Microbiol.">
        <title>The Global Catalogue of Microorganisms (GCM) 10K type strain sequencing project: providing services to taxonomists for standard genome sequencing and annotation.</title>
        <authorList>
            <consortium name="The Broad Institute Genomics Platform"/>
            <consortium name="The Broad Institute Genome Sequencing Center for Infectious Disease"/>
            <person name="Wu L."/>
            <person name="Ma J."/>
        </authorList>
    </citation>
    <scope>NUCLEOTIDE SEQUENCE [LARGE SCALE GENOMIC DNA]</scope>
    <source>
        <strain evidence="2">CGMCC 1.19062</strain>
    </source>
</reference>
<proteinExistence type="predicted"/>
<keyword evidence="2" id="KW-1185">Reference proteome</keyword>
<dbReference type="EMBL" id="JBHUIP010000016">
    <property type="protein sequence ID" value="MFD2265246.1"/>
    <property type="molecule type" value="Genomic_DNA"/>
</dbReference>
<comment type="caution">
    <text evidence="1">The sequence shown here is derived from an EMBL/GenBank/DDBJ whole genome shotgun (WGS) entry which is preliminary data.</text>
</comment>
<dbReference type="InterPro" id="IPR036691">
    <property type="entry name" value="Endo/exonu/phosph_ase_sf"/>
</dbReference>